<dbReference type="Proteomes" id="UP000077671">
    <property type="component" value="Unassembled WGS sequence"/>
</dbReference>
<reference evidence="2" key="2">
    <citation type="journal article" date="2019" name="IMA Fungus">
        <title>Genome sequencing and comparison of five Tilletia species to identify candidate genes for the detection of regulated species infecting wheat.</title>
        <authorList>
            <person name="Nguyen H.D.T."/>
            <person name="Sultana T."/>
            <person name="Kesanakurti P."/>
            <person name="Hambleton S."/>
        </authorList>
    </citation>
    <scope>NUCLEOTIDE SEQUENCE</scope>
    <source>
        <strain evidence="2">DAOMC 238032</strain>
    </source>
</reference>
<feature type="region of interest" description="Disordered" evidence="1">
    <location>
        <begin position="378"/>
        <end position="420"/>
    </location>
</feature>
<name>A0A177T5M3_9BASI</name>
<proteinExistence type="predicted"/>
<dbReference type="PANTHER" id="PTHR33481:SF1">
    <property type="entry name" value="ENDONUCLEASE_EXONUCLEASE_PHOSPHATASE DOMAIN-CONTAINING PROTEIN-RELATED"/>
    <property type="match status" value="1"/>
</dbReference>
<accession>A0A177T5M3</accession>
<feature type="compositionally biased region" description="Polar residues" evidence="1">
    <location>
        <begin position="405"/>
        <end position="420"/>
    </location>
</feature>
<dbReference type="PANTHER" id="PTHR33481">
    <property type="entry name" value="REVERSE TRANSCRIPTASE"/>
    <property type="match status" value="1"/>
</dbReference>
<sequence>MNLATGSDHVPVIFELLPAEHLPALTDTRPLNFKRTDWKRFATLIRAHRPALDLLVTAVKAADGEAAVQATLDDAFVSVQKLLQGALEETTPRCKGSATEFKFWDAACDQTLPELRLAELDLAHARSDGTGEGTARMRRAGASKRFRKQVGKSKRSFFDDRLNDLSGNSIFAAMKWSDGAARRHRSPPMVGADGAVRVTGESKMLLLREALLAPPPPTSARLPDLHSPLPSTLAGAPLRLEELRSAVFGHAQDRASGPDDIPFRALRAAWPELGEQLFALFETALAIDWHPRPFRQATWVALQKGGKRDPTLPRPFRLIALLPTLGKVLEKVVAVRLATLGLEHGFIASEQFGSLLGRSTADAALTLVQDVEAGWSHARPRARTEVSTAPTSAEFRRNSAPPRSLRSQTENPGVTQGLSY</sequence>
<protein>
    <submittedName>
        <fullName evidence="2">Uncharacterized protein</fullName>
    </submittedName>
</protein>
<gene>
    <name evidence="2" type="ORF">A4X03_0g7862</name>
</gene>
<organism evidence="2 3">
    <name type="scientific">Tilletia caries</name>
    <name type="common">wheat bunt fungus</name>
    <dbReference type="NCBI Taxonomy" id="13290"/>
    <lineage>
        <taxon>Eukaryota</taxon>
        <taxon>Fungi</taxon>
        <taxon>Dikarya</taxon>
        <taxon>Basidiomycota</taxon>
        <taxon>Ustilaginomycotina</taxon>
        <taxon>Exobasidiomycetes</taxon>
        <taxon>Tilletiales</taxon>
        <taxon>Tilletiaceae</taxon>
        <taxon>Tilletia</taxon>
    </lineage>
</organism>
<evidence type="ECO:0000256" key="1">
    <source>
        <dbReference type="SAM" id="MobiDB-lite"/>
    </source>
</evidence>
<evidence type="ECO:0000313" key="2">
    <source>
        <dbReference type="EMBL" id="KAE8243125.1"/>
    </source>
</evidence>
<dbReference type="EMBL" id="LWDD02002057">
    <property type="protein sequence ID" value="KAE8243125.1"/>
    <property type="molecule type" value="Genomic_DNA"/>
</dbReference>
<evidence type="ECO:0000313" key="3">
    <source>
        <dbReference type="Proteomes" id="UP000077671"/>
    </source>
</evidence>
<reference evidence="2" key="1">
    <citation type="submission" date="2016-04" db="EMBL/GenBank/DDBJ databases">
        <authorList>
            <person name="Nguyen H.D."/>
            <person name="Kesanakurti P."/>
            <person name="Cullis J."/>
            <person name="Levesque C.A."/>
            <person name="Hambleton S."/>
        </authorList>
    </citation>
    <scope>NUCLEOTIDE SEQUENCE</scope>
    <source>
        <strain evidence="2">DAOMC 238032</strain>
    </source>
</reference>
<dbReference type="AlphaFoldDB" id="A0A177T5M3"/>
<comment type="caution">
    <text evidence="2">The sequence shown here is derived from an EMBL/GenBank/DDBJ whole genome shotgun (WGS) entry which is preliminary data.</text>
</comment>